<keyword evidence="6" id="KW-1185">Reference proteome</keyword>
<dbReference type="PANTHER" id="PTHR24251:SF30">
    <property type="entry name" value="MEMBRANE FRIZZLED-RELATED PROTEIN"/>
    <property type="match status" value="1"/>
</dbReference>
<feature type="non-terminal residue" evidence="5">
    <location>
        <position position="1"/>
    </location>
</feature>
<protein>
    <recommendedName>
        <fullName evidence="4">CUB domain-containing protein</fullName>
    </recommendedName>
</protein>
<evidence type="ECO:0000256" key="3">
    <source>
        <dbReference type="PROSITE-ProRule" id="PRU00059"/>
    </source>
</evidence>
<feature type="non-terminal residue" evidence="5">
    <location>
        <position position="296"/>
    </location>
</feature>
<dbReference type="PANTHER" id="PTHR24251">
    <property type="entry name" value="OVOCHYMASE-RELATED"/>
    <property type="match status" value="1"/>
</dbReference>
<dbReference type="FunFam" id="2.60.120.290:FF:000005">
    <property type="entry name" value="Procollagen C-endopeptidase enhancer 1"/>
    <property type="match status" value="1"/>
</dbReference>
<dbReference type="Proteomes" id="UP001497623">
    <property type="component" value="Unassembled WGS sequence"/>
</dbReference>
<dbReference type="InterPro" id="IPR035914">
    <property type="entry name" value="Sperma_CUB_dom_sf"/>
</dbReference>
<dbReference type="SMART" id="SM00042">
    <property type="entry name" value="CUB"/>
    <property type="match status" value="2"/>
</dbReference>
<evidence type="ECO:0000256" key="1">
    <source>
        <dbReference type="ARBA" id="ARBA00022737"/>
    </source>
</evidence>
<evidence type="ECO:0000313" key="6">
    <source>
        <dbReference type="Proteomes" id="UP001497623"/>
    </source>
</evidence>
<comment type="caution">
    <text evidence="5">The sequence shown here is derived from an EMBL/GenBank/DDBJ whole genome shotgun (WGS) entry which is preliminary data.</text>
</comment>
<dbReference type="PROSITE" id="PS01180">
    <property type="entry name" value="CUB"/>
    <property type="match status" value="2"/>
</dbReference>
<feature type="domain" description="CUB" evidence="4">
    <location>
        <begin position="81"/>
        <end position="187"/>
    </location>
</feature>
<feature type="domain" description="CUB" evidence="4">
    <location>
        <begin position="189"/>
        <end position="295"/>
    </location>
</feature>
<evidence type="ECO:0000256" key="2">
    <source>
        <dbReference type="ARBA" id="ARBA00023157"/>
    </source>
</evidence>
<dbReference type="SUPFAM" id="SSF49854">
    <property type="entry name" value="Spermadhesin, CUB domain"/>
    <property type="match status" value="3"/>
</dbReference>
<keyword evidence="1" id="KW-0677">Repeat</keyword>
<dbReference type="Gene3D" id="2.60.120.290">
    <property type="entry name" value="Spermadhesin, CUB domain"/>
    <property type="match status" value="3"/>
</dbReference>
<dbReference type="CDD" id="cd00041">
    <property type="entry name" value="CUB"/>
    <property type="match status" value="2"/>
</dbReference>
<accession>A0AAV2QR86</accession>
<proteinExistence type="predicted"/>
<keyword evidence="2" id="KW-1015">Disulfide bond</keyword>
<sequence length="296" mass="32996">DPAQVVDQLLEWFRPDSTTANLQRDGENSSAPLLGRYSGDTLPSVVRTMTNKAFIRFTSDSTSDSTESRTGFGLTWNTVVCGAVINDDSGTIRHPANGGNYRNSENCTWIIQASAIIYITFVRFNTEAGFDHLYIRDGEAFDSPVLKRFSGNNVPTAFRTRGNTALLHFTSDGSVTRTGFELQWDVVDCGGQYNSESGMIRHPMSGSNYRNSENCTWIIRASNPINITFVNFHTEDNFDLLSVRDGEFNDSPLIGRYSGSDFPATLVSNRNSMHIHFLSNKRITSTGFVLHWDTRG</sequence>
<organism evidence="5 6">
    <name type="scientific">Meganyctiphanes norvegica</name>
    <name type="common">Northern krill</name>
    <name type="synonym">Thysanopoda norvegica</name>
    <dbReference type="NCBI Taxonomy" id="48144"/>
    <lineage>
        <taxon>Eukaryota</taxon>
        <taxon>Metazoa</taxon>
        <taxon>Ecdysozoa</taxon>
        <taxon>Arthropoda</taxon>
        <taxon>Crustacea</taxon>
        <taxon>Multicrustacea</taxon>
        <taxon>Malacostraca</taxon>
        <taxon>Eumalacostraca</taxon>
        <taxon>Eucarida</taxon>
        <taxon>Euphausiacea</taxon>
        <taxon>Euphausiidae</taxon>
        <taxon>Meganyctiphanes</taxon>
    </lineage>
</organism>
<reference evidence="5 6" key="1">
    <citation type="submission" date="2024-05" db="EMBL/GenBank/DDBJ databases">
        <authorList>
            <person name="Wallberg A."/>
        </authorList>
    </citation>
    <scope>NUCLEOTIDE SEQUENCE [LARGE SCALE GENOMIC DNA]</scope>
</reference>
<evidence type="ECO:0000259" key="4">
    <source>
        <dbReference type="PROSITE" id="PS01180"/>
    </source>
</evidence>
<dbReference type="EMBL" id="CAXKWB010008680">
    <property type="protein sequence ID" value="CAL4091936.1"/>
    <property type="molecule type" value="Genomic_DNA"/>
</dbReference>
<evidence type="ECO:0000313" key="5">
    <source>
        <dbReference type="EMBL" id="CAL4091936.1"/>
    </source>
</evidence>
<comment type="caution">
    <text evidence="3">Lacks conserved residue(s) required for the propagation of feature annotation.</text>
</comment>
<gene>
    <name evidence="5" type="ORF">MNOR_LOCUS14473</name>
</gene>
<dbReference type="Pfam" id="PF00431">
    <property type="entry name" value="CUB"/>
    <property type="match status" value="3"/>
</dbReference>
<name>A0AAV2QR86_MEGNR</name>
<dbReference type="AlphaFoldDB" id="A0AAV2QR86"/>
<dbReference type="InterPro" id="IPR000859">
    <property type="entry name" value="CUB_dom"/>
</dbReference>